<dbReference type="GO" id="GO:0022857">
    <property type="term" value="F:transmembrane transporter activity"/>
    <property type="evidence" value="ECO:0007669"/>
    <property type="project" value="InterPro"/>
</dbReference>
<dbReference type="EMBL" id="BMPZ01000010">
    <property type="protein sequence ID" value="GGI90235.1"/>
    <property type="molecule type" value="Genomic_DNA"/>
</dbReference>
<feature type="domain" description="Multidrug resistance protein MdtA-like alpha-helical hairpin" evidence="3">
    <location>
        <begin position="105"/>
        <end position="172"/>
    </location>
</feature>
<evidence type="ECO:0000313" key="7">
    <source>
        <dbReference type="EMBL" id="GGI90235.1"/>
    </source>
</evidence>
<dbReference type="PANTHER" id="PTHR30158:SF26">
    <property type="entry name" value="RESISTANCE-NODULATION-CELL DIVISION (RND) MULTIDRUG EFFLUX MEMBRANE FUSION PROTEIN MEXE"/>
    <property type="match status" value="1"/>
</dbReference>
<dbReference type="Gene3D" id="1.10.287.470">
    <property type="entry name" value="Helix hairpin bin"/>
    <property type="match status" value="1"/>
</dbReference>
<dbReference type="Pfam" id="PF25876">
    <property type="entry name" value="HH_MFP_RND"/>
    <property type="match status" value="1"/>
</dbReference>
<dbReference type="Pfam" id="PF25917">
    <property type="entry name" value="BSH_RND"/>
    <property type="match status" value="1"/>
</dbReference>
<dbReference type="RefSeq" id="WP_188922328.1">
    <property type="nucleotide sequence ID" value="NZ_BMPZ01000010.1"/>
</dbReference>
<dbReference type="FunFam" id="2.40.420.20:FF:000001">
    <property type="entry name" value="Efflux RND transporter periplasmic adaptor subunit"/>
    <property type="match status" value="1"/>
</dbReference>
<keyword evidence="8" id="KW-1185">Reference proteome</keyword>
<dbReference type="InterPro" id="IPR058624">
    <property type="entry name" value="MdtA-like_HH"/>
</dbReference>
<dbReference type="SUPFAM" id="SSF111369">
    <property type="entry name" value="HlyD-like secretion proteins"/>
    <property type="match status" value="1"/>
</dbReference>
<dbReference type="GO" id="GO:0005886">
    <property type="term" value="C:plasma membrane"/>
    <property type="evidence" value="ECO:0007669"/>
    <property type="project" value="UniProtKB-SubCell"/>
</dbReference>
<evidence type="ECO:0000256" key="1">
    <source>
        <dbReference type="ARBA" id="ARBA00004519"/>
    </source>
</evidence>
<name>A0A917JWX3_9GAMM</name>
<organism evidence="7 8">
    <name type="scientific">Shewanella gelidii</name>
    <dbReference type="NCBI Taxonomy" id="1642821"/>
    <lineage>
        <taxon>Bacteria</taxon>
        <taxon>Pseudomonadati</taxon>
        <taxon>Pseudomonadota</taxon>
        <taxon>Gammaproteobacteria</taxon>
        <taxon>Alteromonadales</taxon>
        <taxon>Shewanellaceae</taxon>
        <taxon>Shewanella</taxon>
    </lineage>
</organism>
<comment type="caution">
    <text evidence="7">The sequence shown here is derived from an EMBL/GenBank/DDBJ whole genome shotgun (WGS) entry which is preliminary data.</text>
</comment>
<gene>
    <name evidence="7" type="primary">mexE</name>
    <name evidence="7" type="ORF">GCM10009332_29520</name>
</gene>
<feature type="domain" description="Multidrug resistance protein MdtA-like barrel-sandwich hybrid" evidence="4">
    <location>
        <begin position="62"/>
        <end position="199"/>
    </location>
</feature>
<dbReference type="Gene3D" id="2.40.420.20">
    <property type="match status" value="1"/>
</dbReference>
<proteinExistence type="inferred from homology"/>
<dbReference type="Pfam" id="PF25944">
    <property type="entry name" value="Beta-barrel_RND"/>
    <property type="match status" value="1"/>
</dbReference>
<dbReference type="Gene3D" id="2.40.30.170">
    <property type="match status" value="1"/>
</dbReference>
<evidence type="ECO:0000259" key="3">
    <source>
        <dbReference type="Pfam" id="PF25876"/>
    </source>
</evidence>
<feature type="domain" description="Multidrug resistance protein MdtA-like beta-barrel" evidence="5">
    <location>
        <begin position="237"/>
        <end position="296"/>
    </location>
</feature>
<dbReference type="InterPro" id="IPR058625">
    <property type="entry name" value="MdtA-like_BSH"/>
</dbReference>
<evidence type="ECO:0000313" key="8">
    <source>
        <dbReference type="Proteomes" id="UP000613743"/>
    </source>
</evidence>
<dbReference type="InterPro" id="IPR006143">
    <property type="entry name" value="RND_pump_MFP"/>
</dbReference>
<reference evidence="7" key="1">
    <citation type="journal article" date="2014" name="Int. J. Syst. Evol. Microbiol.">
        <title>Complete genome sequence of Corynebacterium casei LMG S-19264T (=DSM 44701T), isolated from a smear-ripened cheese.</title>
        <authorList>
            <consortium name="US DOE Joint Genome Institute (JGI-PGF)"/>
            <person name="Walter F."/>
            <person name="Albersmeier A."/>
            <person name="Kalinowski J."/>
            <person name="Ruckert C."/>
        </authorList>
    </citation>
    <scope>NUCLEOTIDE SEQUENCE</scope>
    <source>
        <strain evidence="7">JCM 30804</strain>
    </source>
</reference>
<sequence length="411" mass="44534">MNLKQSLKALTIGISAVLVSACQPEASPQAAAPAAPQVNVAQVIHEQITEWDEFTGRLQAPEQVTLIPRVSGYIDKVHFQEGAAVTQGDVLFEIDGKVFSAEVSRLEAELTSAQSAQHLAKNDFSRANKLFKQKAVSEELIDTRRANMHQAAAAVASVEAALTQSKLNLAYTQVTAPISGRVSYAEATAGNYVTAGQTVLTNIVSTSHMYAYFDVDEQTYLKYARLTAQDKRQDPRSGENPVLMALANEAKFHHQGTIDFVDNKIDQRTGTIRVRAKFANDQGQLIPGLFARLRIAGSSAYQGILVDDKAIGTDLNNKFVLVVKDDNSLEYRGVQLGEKLHGMRIITSGLKSGETIVVNSLQRVRPNMTIEPMPTPMANAQQLEAIKQAKAIFNQAPLTASTAEQAAASQG</sequence>
<reference evidence="7" key="2">
    <citation type="submission" date="2020-09" db="EMBL/GenBank/DDBJ databases">
        <authorList>
            <person name="Sun Q."/>
            <person name="Ohkuma M."/>
        </authorList>
    </citation>
    <scope>NUCLEOTIDE SEQUENCE</scope>
    <source>
        <strain evidence="7">JCM 30804</strain>
    </source>
</reference>
<evidence type="ECO:0000259" key="4">
    <source>
        <dbReference type="Pfam" id="PF25917"/>
    </source>
</evidence>
<dbReference type="Proteomes" id="UP000613743">
    <property type="component" value="Unassembled WGS sequence"/>
</dbReference>
<dbReference type="NCBIfam" id="TIGR01730">
    <property type="entry name" value="RND_mfp"/>
    <property type="match status" value="1"/>
</dbReference>
<evidence type="ECO:0000259" key="6">
    <source>
        <dbReference type="Pfam" id="PF25967"/>
    </source>
</evidence>
<dbReference type="Gene3D" id="2.40.50.100">
    <property type="match status" value="1"/>
</dbReference>
<dbReference type="AlphaFoldDB" id="A0A917JWX3"/>
<dbReference type="InterPro" id="IPR058627">
    <property type="entry name" value="MdtA-like_C"/>
</dbReference>
<accession>A0A917JWX3</accession>
<dbReference type="PANTHER" id="PTHR30158">
    <property type="entry name" value="ACRA/E-RELATED COMPONENT OF DRUG EFFLUX TRANSPORTER"/>
    <property type="match status" value="1"/>
</dbReference>
<evidence type="ECO:0000259" key="5">
    <source>
        <dbReference type="Pfam" id="PF25944"/>
    </source>
</evidence>
<dbReference type="PROSITE" id="PS51257">
    <property type="entry name" value="PROKAR_LIPOPROTEIN"/>
    <property type="match status" value="1"/>
</dbReference>
<protein>
    <submittedName>
        <fullName evidence="7">MexE family multidrug efflux RND transporter periplasmic adaptor subunit</fullName>
    </submittedName>
</protein>
<dbReference type="GO" id="GO:0046677">
    <property type="term" value="P:response to antibiotic"/>
    <property type="evidence" value="ECO:0007669"/>
    <property type="project" value="TreeGrafter"/>
</dbReference>
<feature type="domain" description="Multidrug resistance protein MdtA-like C-terminal permuted SH3" evidence="6">
    <location>
        <begin position="304"/>
        <end position="363"/>
    </location>
</feature>
<comment type="similarity">
    <text evidence="2">Belongs to the membrane fusion protein (MFP) (TC 8.A.1) family.</text>
</comment>
<comment type="subcellular location">
    <subcellularLocation>
        <location evidence="1">Cell inner membrane</location>
        <topology evidence="1">Lipid-anchor</topology>
    </subcellularLocation>
</comment>
<evidence type="ECO:0000256" key="2">
    <source>
        <dbReference type="ARBA" id="ARBA00009477"/>
    </source>
</evidence>
<dbReference type="Pfam" id="PF25967">
    <property type="entry name" value="RND-MFP_C"/>
    <property type="match status" value="1"/>
</dbReference>
<dbReference type="InterPro" id="IPR058626">
    <property type="entry name" value="MdtA-like_b-barrel"/>
</dbReference>